<dbReference type="InterPro" id="IPR058610">
    <property type="entry name" value="WIT1_2_N"/>
</dbReference>
<dbReference type="Proteomes" id="UP000250235">
    <property type="component" value="Unassembled WGS sequence"/>
</dbReference>
<gene>
    <name evidence="3" type="ORF">F511_21153</name>
</gene>
<dbReference type="PANTHER" id="PTHR35741:SF1">
    <property type="entry name" value="FACTOR CWC22-LIKE PROTEIN, PUTATIVE (DUF3245)-RELATED"/>
    <property type="match status" value="1"/>
</dbReference>
<protein>
    <recommendedName>
        <fullName evidence="2">WIT1/2 N-terminal helical bundle domain-containing protein</fullName>
    </recommendedName>
</protein>
<name>A0A2Z7AAG3_9LAMI</name>
<dbReference type="Pfam" id="PF26581">
    <property type="entry name" value="WIT1_2_N"/>
    <property type="match status" value="1"/>
</dbReference>
<feature type="region of interest" description="Disordered" evidence="1">
    <location>
        <begin position="339"/>
        <end position="394"/>
    </location>
</feature>
<evidence type="ECO:0000313" key="3">
    <source>
        <dbReference type="EMBL" id="KZV17997.1"/>
    </source>
</evidence>
<accession>A0A2Z7AAG3</accession>
<dbReference type="OrthoDB" id="1908779at2759"/>
<feature type="region of interest" description="Disordered" evidence="1">
    <location>
        <begin position="195"/>
        <end position="246"/>
    </location>
</feature>
<evidence type="ECO:0000313" key="4">
    <source>
        <dbReference type="Proteomes" id="UP000250235"/>
    </source>
</evidence>
<feature type="compositionally biased region" description="Basic and acidic residues" evidence="1">
    <location>
        <begin position="342"/>
        <end position="358"/>
    </location>
</feature>
<keyword evidence="4" id="KW-1185">Reference proteome</keyword>
<dbReference type="Pfam" id="PF11595">
    <property type="entry name" value="DUF3245"/>
    <property type="match status" value="1"/>
</dbReference>
<sequence length="394" mass="43916">MNEGSGEMETESNNVDSLEVVSSRGDIVEELDCRIKIFDKEIRELGSFLLDLQTDVVTYGKVVSSFKQLGDGFREMAERLQDCGESLERDTTSHGLTTLCDSEKQIFGLIHRIMYGPCSSNIPIESTIIDNSRVSRDTIVMHTSWRSNSDIACATSDYEAHNRFQAGDQHAQNTPFTNADIQDVAQAGVPGKIRVRAQHGERRDGQDVQDTGRITEGSTRRFDLTPRVQTQSNSPQAAKTPSHQCTPARRLCQEMAMKAVEDSKKKSEPKLVKLDRSFKLAEQWVVNMSASSVNDKSALVELEGRPARLGIGATVPRESKVMVSNDPVERKLLAKLNANKRKVMERADDPEPSERNTDVGEESEEDESESKTKMFGKKRPMSLTPTVIAKRKHA</sequence>
<dbReference type="InterPro" id="IPR021641">
    <property type="entry name" value="DUF3245"/>
</dbReference>
<dbReference type="PANTHER" id="PTHR35741">
    <property type="entry name" value="FACTOR CWC22-LIKE PROTEIN, PUTATIVE (DUF3245)-RELATED"/>
    <property type="match status" value="1"/>
</dbReference>
<reference evidence="3 4" key="1">
    <citation type="journal article" date="2015" name="Proc. Natl. Acad. Sci. U.S.A.">
        <title>The resurrection genome of Boea hygrometrica: A blueprint for survival of dehydration.</title>
        <authorList>
            <person name="Xiao L."/>
            <person name="Yang G."/>
            <person name="Zhang L."/>
            <person name="Yang X."/>
            <person name="Zhao S."/>
            <person name="Ji Z."/>
            <person name="Zhou Q."/>
            <person name="Hu M."/>
            <person name="Wang Y."/>
            <person name="Chen M."/>
            <person name="Xu Y."/>
            <person name="Jin H."/>
            <person name="Xiao X."/>
            <person name="Hu G."/>
            <person name="Bao F."/>
            <person name="Hu Y."/>
            <person name="Wan P."/>
            <person name="Li L."/>
            <person name="Deng X."/>
            <person name="Kuang T."/>
            <person name="Xiang C."/>
            <person name="Zhu J.K."/>
            <person name="Oliver M.J."/>
            <person name="He Y."/>
        </authorList>
    </citation>
    <scope>NUCLEOTIDE SEQUENCE [LARGE SCALE GENOMIC DNA]</scope>
    <source>
        <strain evidence="4">cv. XS01</strain>
    </source>
</reference>
<feature type="domain" description="WIT1/2 N-terminal helical bundle" evidence="2">
    <location>
        <begin position="30"/>
        <end position="89"/>
    </location>
</feature>
<dbReference type="EMBL" id="KV017595">
    <property type="protein sequence ID" value="KZV17997.1"/>
    <property type="molecule type" value="Genomic_DNA"/>
</dbReference>
<feature type="compositionally biased region" description="Polar residues" evidence="1">
    <location>
        <begin position="227"/>
        <end position="245"/>
    </location>
</feature>
<evidence type="ECO:0000256" key="1">
    <source>
        <dbReference type="SAM" id="MobiDB-lite"/>
    </source>
</evidence>
<proteinExistence type="predicted"/>
<feature type="compositionally biased region" description="Acidic residues" evidence="1">
    <location>
        <begin position="359"/>
        <end position="368"/>
    </location>
</feature>
<dbReference type="AlphaFoldDB" id="A0A2Z7AAG3"/>
<organism evidence="3 4">
    <name type="scientific">Dorcoceras hygrometricum</name>
    <dbReference type="NCBI Taxonomy" id="472368"/>
    <lineage>
        <taxon>Eukaryota</taxon>
        <taxon>Viridiplantae</taxon>
        <taxon>Streptophyta</taxon>
        <taxon>Embryophyta</taxon>
        <taxon>Tracheophyta</taxon>
        <taxon>Spermatophyta</taxon>
        <taxon>Magnoliopsida</taxon>
        <taxon>eudicotyledons</taxon>
        <taxon>Gunneridae</taxon>
        <taxon>Pentapetalae</taxon>
        <taxon>asterids</taxon>
        <taxon>lamiids</taxon>
        <taxon>Lamiales</taxon>
        <taxon>Gesneriaceae</taxon>
        <taxon>Didymocarpoideae</taxon>
        <taxon>Trichosporeae</taxon>
        <taxon>Loxocarpinae</taxon>
        <taxon>Dorcoceras</taxon>
    </lineage>
</organism>
<evidence type="ECO:0000259" key="2">
    <source>
        <dbReference type="Pfam" id="PF26581"/>
    </source>
</evidence>